<accession>A0ABR8ABQ2</accession>
<keyword evidence="3" id="KW-1185">Reference proteome</keyword>
<dbReference type="EMBL" id="JACJQH010000027">
    <property type="protein sequence ID" value="MBD2197324.1"/>
    <property type="molecule type" value="Genomic_DNA"/>
</dbReference>
<gene>
    <name evidence="2" type="ORF">H6G24_17760</name>
</gene>
<evidence type="ECO:0000256" key="1">
    <source>
        <dbReference type="SAM" id="Phobius"/>
    </source>
</evidence>
<keyword evidence="1" id="KW-0812">Transmembrane</keyword>
<evidence type="ECO:0000313" key="3">
    <source>
        <dbReference type="Proteomes" id="UP000658514"/>
    </source>
</evidence>
<feature type="transmembrane region" description="Helical" evidence="1">
    <location>
        <begin position="79"/>
        <end position="108"/>
    </location>
</feature>
<feature type="transmembrane region" description="Helical" evidence="1">
    <location>
        <begin position="32"/>
        <end position="59"/>
    </location>
</feature>
<name>A0ABR8ABQ2_9CYAN</name>
<protein>
    <submittedName>
        <fullName evidence="2">Uncharacterized protein</fullName>
    </submittedName>
</protein>
<reference evidence="2 3" key="1">
    <citation type="journal article" date="2020" name="ISME J.">
        <title>Comparative genomics reveals insights into cyanobacterial evolution and habitat adaptation.</title>
        <authorList>
            <person name="Chen M.Y."/>
            <person name="Teng W.K."/>
            <person name="Zhao L."/>
            <person name="Hu C.X."/>
            <person name="Zhou Y.K."/>
            <person name="Han B.P."/>
            <person name="Song L.R."/>
            <person name="Shu W.S."/>
        </authorList>
    </citation>
    <scope>NUCLEOTIDE SEQUENCE [LARGE SCALE GENOMIC DNA]</scope>
    <source>
        <strain evidence="2 3">FACHB-288</strain>
    </source>
</reference>
<dbReference type="Proteomes" id="UP000658514">
    <property type="component" value="Unassembled WGS sequence"/>
</dbReference>
<sequence length="113" mass="12564">MHSSFIVVLVLLYLVPSLWIGYQAFMRFGWTWMLLLLPIAWLVGLFLGAIAAMFVTGILEWLSNFNQPPAASGSMGGVAWLGIWVVLALITSPFFAAVSTWLTANFLLPAFRR</sequence>
<proteinExistence type="predicted"/>
<dbReference type="RefSeq" id="WP_190549870.1">
    <property type="nucleotide sequence ID" value="NZ_CAWPNO010000059.1"/>
</dbReference>
<keyword evidence="1" id="KW-1133">Transmembrane helix</keyword>
<comment type="caution">
    <text evidence="2">The sequence shown here is derived from an EMBL/GenBank/DDBJ whole genome shotgun (WGS) entry which is preliminary data.</text>
</comment>
<evidence type="ECO:0000313" key="2">
    <source>
        <dbReference type="EMBL" id="MBD2197324.1"/>
    </source>
</evidence>
<feature type="transmembrane region" description="Helical" evidence="1">
    <location>
        <begin position="6"/>
        <end position="25"/>
    </location>
</feature>
<keyword evidence="1" id="KW-0472">Membrane</keyword>
<organism evidence="2 3">
    <name type="scientific">Calothrix parietina FACHB-288</name>
    <dbReference type="NCBI Taxonomy" id="2692896"/>
    <lineage>
        <taxon>Bacteria</taxon>
        <taxon>Bacillati</taxon>
        <taxon>Cyanobacteriota</taxon>
        <taxon>Cyanophyceae</taxon>
        <taxon>Nostocales</taxon>
        <taxon>Calotrichaceae</taxon>
        <taxon>Calothrix</taxon>
    </lineage>
</organism>